<feature type="domain" description="GST C-terminal" evidence="6">
    <location>
        <begin position="64"/>
        <end position="188"/>
    </location>
</feature>
<evidence type="ECO:0000313" key="7">
    <source>
        <dbReference type="EMBL" id="KAK4418158.1"/>
    </source>
</evidence>
<keyword evidence="3" id="KW-0808">Transferase</keyword>
<dbReference type="PROSITE" id="PS50405">
    <property type="entry name" value="GST_CTER"/>
    <property type="match status" value="1"/>
</dbReference>
<evidence type="ECO:0000313" key="8">
    <source>
        <dbReference type="Proteomes" id="UP001293254"/>
    </source>
</evidence>
<comment type="similarity">
    <text evidence="1">Belongs to the GST superfamily. Phi family.</text>
</comment>
<evidence type="ECO:0000259" key="6">
    <source>
        <dbReference type="PROSITE" id="PS50405"/>
    </source>
</evidence>
<name>A0AAE2CDG3_9LAMI</name>
<dbReference type="SUPFAM" id="SSF52833">
    <property type="entry name" value="Thioredoxin-like"/>
    <property type="match status" value="1"/>
</dbReference>
<dbReference type="Pfam" id="PF00043">
    <property type="entry name" value="GST_C"/>
    <property type="match status" value="1"/>
</dbReference>
<evidence type="ECO:0000256" key="1">
    <source>
        <dbReference type="ARBA" id="ARBA00010128"/>
    </source>
</evidence>
<dbReference type="InterPro" id="IPR036249">
    <property type="entry name" value="Thioredoxin-like_sf"/>
</dbReference>
<feature type="domain" description="GST N-terminal" evidence="5">
    <location>
        <begin position="1"/>
        <end position="86"/>
    </location>
</feature>
<dbReference type="CDD" id="cd03187">
    <property type="entry name" value="GST_C_Phi"/>
    <property type="match status" value="1"/>
</dbReference>
<protein>
    <recommendedName>
        <fullName evidence="2">glutathione transferase</fullName>
        <ecNumber evidence="2">2.5.1.18</ecNumber>
    </recommendedName>
</protein>
<accession>A0AAE2CDG3</accession>
<dbReference type="GO" id="GO:0009407">
    <property type="term" value="P:toxin catabolic process"/>
    <property type="evidence" value="ECO:0007669"/>
    <property type="project" value="UniProtKB-ARBA"/>
</dbReference>
<organism evidence="7 8">
    <name type="scientific">Sesamum alatum</name>
    <dbReference type="NCBI Taxonomy" id="300844"/>
    <lineage>
        <taxon>Eukaryota</taxon>
        <taxon>Viridiplantae</taxon>
        <taxon>Streptophyta</taxon>
        <taxon>Embryophyta</taxon>
        <taxon>Tracheophyta</taxon>
        <taxon>Spermatophyta</taxon>
        <taxon>Magnoliopsida</taxon>
        <taxon>eudicotyledons</taxon>
        <taxon>Gunneridae</taxon>
        <taxon>Pentapetalae</taxon>
        <taxon>asterids</taxon>
        <taxon>lamiids</taxon>
        <taxon>Lamiales</taxon>
        <taxon>Pedaliaceae</taxon>
        <taxon>Sesamum</taxon>
    </lineage>
</organism>
<dbReference type="AlphaFoldDB" id="A0AAE2CDG3"/>
<dbReference type="GO" id="GO:0006749">
    <property type="term" value="P:glutathione metabolic process"/>
    <property type="evidence" value="ECO:0007669"/>
    <property type="project" value="TreeGrafter"/>
</dbReference>
<dbReference type="InterPro" id="IPR004045">
    <property type="entry name" value="Glutathione_S-Trfase_N"/>
</dbReference>
<dbReference type="PROSITE" id="PS50404">
    <property type="entry name" value="GST_NTER"/>
    <property type="match status" value="1"/>
</dbReference>
<reference evidence="7" key="1">
    <citation type="submission" date="2020-06" db="EMBL/GenBank/DDBJ databases">
        <authorList>
            <person name="Li T."/>
            <person name="Hu X."/>
            <person name="Zhang T."/>
            <person name="Song X."/>
            <person name="Zhang H."/>
            <person name="Dai N."/>
            <person name="Sheng W."/>
            <person name="Hou X."/>
            <person name="Wei L."/>
        </authorList>
    </citation>
    <scope>NUCLEOTIDE SEQUENCE</scope>
    <source>
        <strain evidence="7">3651</strain>
        <tissue evidence="7">Leaf</tissue>
    </source>
</reference>
<evidence type="ECO:0000256" key="4">
    <source>
        <dbReference type="ARBA" id="ARBA00047960"/>
    </source>
</evidence>
<dbReference type="InterPro" id="IPR036282">
    <property type="entry name" value="Glutathione-S-Trfase_C_sf"/>
</dbReference>
<comment type="caution">
    <text evidence="7">The sequence shown here is derived from an EMBL/GenBank/DDBJ whole genome shotgun (WGS) entry which is preliminary data.</text>
</comment>
<dbReference type="GO" id="GO:0005737">
    <property type="term" value="C:cytoplasm"/>
    <property type="evidence" value="ECO:0007669"/>
    <property type="project" value="TreeGrafter"/>
</dbReference>
<dbReference type="InterPro" id="IPR004046">
    <property type="entry name" value="GST_C"/>
</dbReference>
<dbReference type="Proteomes" id="UP001293254">
    <property type="component" value="Unassembled WGS sequence"/>
</dbReference>
<dbReference type="PANTHER" id="PTHR43900">
    <property type="entry name" value="GLUTATHIONE S-TRANSFERASE RHO"/>
    <property type="match status" value="1"/>
</dbReference>
<evidence type="ECO:0000256" key="3">
    <source>
        <dbReference type="ARBA" id="ARBA00022679"/>
    </source>
</evidence>
<comment type="catalytic activity">
    <reaction evidence="4">
        <text>RX + glutathione = an S-substituted glutathione + a halide anion + H(+)</text>
        <dbReference type="Rhea" id="RHEA:16437"/>
        <dbReference type="ChEBI" id="CHEBI:15378"/>
        <dbReference type="ChEBI" id="CHEBI:16042"/>
        <dbReference type="ChEBI" id="CHEBI:17792"/>
        <dbReference type="ChEBI" id="CHEBI:57925"/>
        <dbReference type="ChEBI" id="CHEBI:90779"/>
        <dbReference type="EC" id="2.5.1.18"/>
    </reaction>
</comment>
<gene>
    <name evidence="7" type="ORF">Salat_2228500</name>
</gene>
<dbReference type="Gene3D" id="1.20.1050.10">
    <property type="match status" value="1"/>
</dbReference>
<sequence length="188" mass="21100">MAIKVYGHPVSSAVQRVLLCLAEKDLEHEFVLLDMPNDQHKKEPLIHLVRSLALKMGTPLIAEDPKKQAIIGVWLEVEAQKFDAAGQKISYEILIKAFKGLTPDEAIVEEMQGALGKVLDVYEARLGKSKYLAGDDYSLADLHHVPIINNLFKTKVKVVFEERQRGSAWCADLLARPAWQKVLEGIKF</sequence>
<dbReference type="EC" id="2.5.1.18" evidence="2"/>
<evidence type="ECO:0000256" key="2">
    <source>
        <dbReference type="ARBA" id="ARBA00012452"/>
    </source>
</evidence>
<proteinExistence type="inferred from homology"/>
<dbReference type="EMBL" id="JACGWO010000009">
    <property type="protein sequence ID" value="KAK4418158.1"/>
    <property type="molecule type" value="Genomic_DNA"/>
</dbReference>
<dbReference type="PANTHER" id="PTHR43900:SF47">
    <property type="entry name" value="GLUTATHIONE S-TRANSFERASE F6-RELATED"/>
    <property type="match status" value="1"/>
</dbReference>
<dbReference type="FunFam" id="1.20.1050.10:FF:000004">
    <property type="entry name" value="Glutathione S-transferase F2"/>
    <property type="match status" value="1"/>
</dbReference>
<dbReference type="InterPro" id="IPR034347">
    <property type="entry name" value="GST_Phi_C"/>
</dbReference>
<dbReference type="SUPFAM" id="SSF47616">
    <property type="entry name" value="GST C-terminal domain-like"/>
    <property type="match status" value="1"/>
</dbReference>
<dbReference type="GO" id="GO:0043295">
    <property type="term" value="F:glutathione binding"/>
    <property type="evidence" value="ECO:0007669"/>
    <property type="project" value="TreeGrafter"/>
</dbReference>
<evidence type="ECO:0000259" key="5">
    <source>
        <dbReference type="PROSITE" id="PS50404"/>
    </source>
</evidence>
<keyword evidence="8" id="KW-1185">Reference proteome</keyword>
<dbReference type="Gene3D" id="3.40.30.10">
    <property type="entry name" value="Glutaredoxin"/>
    <property type="match status" value="1"/>
</dbReference>
<reference evidence="7" key="2">
    <citation type="journal article" date="2024" name="Plant">
        <title>Genomic evolution and insights into agronomic trait innovations of Sesamum species.</title>
        <authorList>
            <person name="Miao H."/>
            <person name="Wang L."/>
            <person name="Qu L."/>
            <person name="Liu H."/>
            <person name="Sun Y."/>
            <person name="Le M."/>
            <person name="Wang Q."/>
            <person name="Wei S."/>
            <person name="Zheng Y."/>
            <person name="Lin W."/>
            <person name="Duan Y."/>
            <person name="Cao H."/>
            <person name="Xiong S."/>
            <person name="Wang X."/>
            <person name="Wei L."/>
            <person name="Li C."/>
            <person name="Ma Q."/>
            <person name="Ju M."/>
            <person name="Zhao R."/>
            <person name="Li G."/>
            <person name="Mu C."/>
            <person name="Tian Q."/>
            <person name="Mei H."/>
            <person name="Zhang T."/>
            <person name="Gao T."/>
            <person name="Zhang H."/>
        </authorList>
    </citation>
    <scope>NUCLEOTIDE SEQUENCE</scope>
    <source>
        <strain evidence="7">3651</strain>
    </source>
</reference>
<dbReference type="GO" id="GO:0004364">
    <property type="term" value="F:glutathione transferase activity"/>
    <property type="evidence" value="ECO:0007669"/>
    <property type="project" value="UniProtKB-EC"/>
</dbReference>
<dbReference type="InterPro" id="IPR010987">
    <property type="entry name" value="Glutathione-S-Trfase_C-like"/>
</dbReference>